<protein>
    <recommendedName>
        <fullName evidence="6">Tetratricopeptide repeat protein</fullName>
    </recommendedName>
</protein>
<reference evidence="4" key="2">
    <citation type="submission" date="2024-10" db="UniProtKB">
        <authorList>
            <consortium name="EnsemblProtists"/>
        </authorList>
    </citation>
    <scope>IDENTIFICATION</scope>
</reference>
<name>A0A0D3JND3_EMIH1</name>
<dbReference type="SUPFAM" id="SSF48452">
    <property type="entry name" value="TPR-like"/>
    <property type="match status" value="1"/>
</dbReference>
<dbReference type="RefSeq" id="XP_005777447.1">
    <property type="nucleotide sequence ID" value="XM_005777390.1"/>
</dbReference>
<dbReference type="AlphaFoldDB" id="A0A0D3JND3"/>
<evidence type="ECO:0000256" key="2">
    <source>
        <dbReference type="PROSITE-ProRule" id="PRU00339"/>
    </source>
</evidence>
<dbReference type="Gene3D" id="3.90.550.20">
    <property type="match status" value="1"/>
</dbReference>
<dbReference type="Pfam" id="PF04488">
    <property type="entry name" value="Gly_transf_sug"/>
    <property type="match status" value="1"/>
</dbReference>
<dbReference type="InterPro" id="IPR011990">
    <property type="entry name" value="TPR-like_helical_dom_sf"/>
</dbReference>
<dbReference type="GO" id="GO:0051999">
    <property type="term" value="P:mannosyl-inositol phosphorylceramide biosynthetic process"/>
    <property type="evidence" value="ECO:0007669"/>
    <property type="project" value="TreeGrafter"/>
</dbReference>
<evidence type="ECO:0000313" key="5">
    <source>
        <dbReference type="Proteomes" id="UP000013827"/>
    </source>
</evidence>
<dbReference type="EnsemblProtists" id="EOD25018">
    <property type="protein sequence ID" value="EOD25018"/>
    <property type="gene ID" value="EMIHUDRAFT_115643"/>
</dbReference>
<reference evidence="5" key="1">
    <citation type="journal article" date="2013" name="Nature">
        <title>Pan genome of the phytoplankton Emiliania underpins its global distribution.</title>
        <authorList>
            <person name="Read B.A."/>
            <person name="Kegel J."/>
            <person name="Klute M.J."/>
            <person name="Kuo A."/>
            <person name="Lefebvre S.C."/>
            <person name="Maumus F."/>
            <person name="Mayer C."/>
            <person name="Miller J."/>
            <person name="Monier A."/>
            <person name="Salamov A."/>
            <person name="Young J."/>
            <person name="Aguilar M."/>
            <person name="Claverie J.M."/>
            <person name="Frickenhaus S."/>
            <person name="Gonzalez K."/>
            <person name="Herman E.K."/>
            <person name="Lin Y.C."/>
            <person name="Napier J."/>
            <person name="Ogata H."/>
            <person name="Sarno A.F."/>
            <person name="Shmutz J."/>
            <person name="Schroeder D."/>
            <person name="de Vargas C."/>
            <person name="Verret F."/>
            <person name="von Dassow P."/>
            <person name="Valentin K."/>
            <person name="Van de Peer Y."/>
            <person name="Wheeler G."/>
            <person name="Dacks J.B."/>
            <person name="Delwiche C.F."/>
            <person name="Dyhrman S.T."/>
            <person name="Glockner G."/>
            <person name="John U."/>
            <person name="Richards T."/>
            <person name="Worden A.Z."/>
            <person name="Zhang X."/>
            <person name="Grigoriev I.V."/>
            <person name="Allen A.E."/>
            <person name="Bidle K."/>
            <person name="Borodovsky M."/>
            <person name="Bowler C."/>
            <person name="Brownlee C."/>
            <person name="Cock J.M."/>
            <person name="Elias M."/>
            <person name="Gladyshev V.N."/>
            <person name="Groth M."/>
            <person name="Guda C."/>
            <person name="Hadaegh A."/>
            <person name="Iglesias-Rodriguez M.D."/>
            <person name="Jenkins J."/>
            <person name="Jones B.M."/>
            <person name="Lawson T."/>
            <person name="Leese F."/>
            <person name="Lindquist E."/>
            <person name="Lobanov A."/>
            <person name="Lomsadze A."/>
            <person name="Malik S.B."/>
            <person name="Marsh M.E."/>
            <person name="Mackinder L."/>
            <person name="Mock T."/>
            <person name="Mueller-Roeber B."/>
            <person name="Pagarete A."/>
            <person name="Parker M."/>
            <person name="Probert I."/>
            <person name="Quesneville H."/>
            <person name="Raines C."/>
            <person name="Rensing S.A."/>
            <person name="Riano-Pachon D.M."/>
            <person name="Richier S."/>
            <person name="Rokitta S."/>
            <person name="Shiraiwa Y."/>
            <person name="Soanes D.M."/>
            <person name="van der Giezen M."/>
            <person name="Wahlund T.M."/>
            <person name="Williams B."/>
            <person name="Wilson W."/>
            <person name="Wolfe G."/>
            <person name="Wurch L.L."/>
        </authorList>
    </citation>
    <scope>NUCLEOTIDE SEQUENCE</scope>
</reference>
<dbReference type="KEGG" id="ehx:EMIHUDRAFT_115643"/>
<proteinExistence type="predicted"/>
<feature type="repeat" description="TPR" evidence="2">
    <location>
        <begin position="347"/>
        <end position="380"/>
    </location>
</feature>
<dbReference type="PANTHER" id="PTHR32385">
    <property type="entry name" value="MANNOSYL PHOSPHORYLINOSITOL CERAMIDE SYNTHASE"/>
    <property type="match status" value="1"/>
</dbReference>
<dbReference type="PaxDb" id="2903-EOD25018"/>
<organism evidence="4 5">
    <name type="scientific">Emiliania huxleyi (strain CCMP1516)</name>
    <dbReference type="NCBI Taxonomy" id="280463"/>
    <lineage>
        <taxon>Eukaryota</taxon>
        <taxon>Haptista</taxon>
        <taxon>Haptophyta</taxon>
        <taxon>Prymnesiophyceae</taxon>
        <taxon>Isochrysidales</taxon>
        <taxon>Noelaerhabdaceae</taxon>
        <taxon>Emiliania</taxon>
    </lineage>
</organism>
<evidence type="ECO:0000313" key="4">
    <source>
        <dbReference type="EnsemblProtists" id="EOD25018"/>
    </source>
</evidence>
<keyword evidence="1" id="KW-0808">Transferase</keyword>
<dbReference type="HOGENOM" id="CLU_468086_0_0_1"/>
<dbReference type="GO" id="GO:0000030">
    <property type="term" value="F:mannosyltransferase activity"/>
    <property type="evidence" value="ECO:0007669"/>
    <property type="project" value="TreeGrafter"/>
</dbReference>
<accession>A0A0D3JND3</accession>
<dbReference type="InterPro" id="IPR029044">
    <property type="entry name" value="Nucleotide-diphossugar_trans"/>
</dbReference>
<dbReference type="PROSITE" id="PS50005">
    <property type="entry name" value="TPR"/>
    <property type="match status" value="1"/>
</dbReference>
<evidence type="ECO:0000256" key="3">
    <source>
        <dbReference type="SAM" id="SignalP"/>
    </source>
</evidence>
<keyword evidence="2" id="KW-0802">TPR repeat</keyword>
<keyword evidence="5" id="KW-1185">Reference proteome</keyword>
<dbReference type="PANTHER" id="PTHR32385:SF23">
    <property type="entry name" value="NUCLEOTIDE-DIPHOSPHO-SUGAR TRANSFERASE"/>
    <property type="match status" value="1"/>
</dbReference>
<evidence type="ECO:0008006" key="6">
    <source>
        <dbReference type="Google" id="ProtNLM"/>
    </source>
</evidence>
<dbReference type="Pfam" id="PF13432">
    <property type="entry name" value="TPR_16"/>
    <property type="match status" value="1"/>
</dbReference>
<feature type="chain" id="PRO_5044221452" description="Tetratricopeptide repeat protein" evidence="3">
    <location>
        <begin position="21"/>
        <end position="584"/>
    </location>
</feature>
<dbReference type="GeneID" id="17270563"/>
<dbReference type="SUPFAM" id="SSF53448">
    <property type="entry name" value="Nucleotide-diphospho-sugar transferases"/>
    <property type="match status" value="1"/>
</dbReference>
<sequence length="584" mass="64312">MAFSLVTALSLCSLPESASTAQAFLNRDPTCAADAAQTPSPQLLHQIHRRGEVLPHSEQLRATWMKHNPGWSYRLWDEAALSALVNESYPWFVETFHALPTHVQREDAGRYLVLHAHGGIFADADVEAIRAFGPILEGSVLQIFEEPSEQWEEWGPDGSLSAYHVLSDSLISVAQPGHPLLLRVLRAIRPLGIHFARIDYSALQDQVHACREESDSSCGCFQTVKSADFFPSHAALKPAMNFSSSVLQLDEARRLAEQLKAGEWPPATARTVRWKLNRVDRQEGGLLLDGLAAVREGREAAGDTLLRAFVSSQWGRRYKYFSHPEKPDLEAATKAYEKAMRLAPEYAWPHYELGNLEMEKGQHGAALQHFRQAVSLSPDEVLFHNNLGVCEMNLGKHAEAEATFRRVLELHGRAPHHIQSMAPAAGAHFNLGMALNASSRAEEAIEELRFALHGSSSHFTRLAGLRLRQAGALELSNSQVGYLVGSALLAEGRTREAAMTLARAHELTNSTDLHARIAERMRVLADFWHVGAAPGEKVSSLSQAPQVQYVRTGADGSTARDSMGELTPELWAQIKEGKVTLPGA</sequence>
<evidence type="ECO:0000256" key="1">
    <source>
        <dbReference type="ARBA" id="ARBA00022679"/>
    </source>
</evidence>
<dbReference type="Proteomes" id="UP000013827">
    <property type="component" value="Unassembled WGS sequence"/>
</dbReference>
<dbReference type="InterPro" id="IPR007577">
    <property type="entry name" value="GlycoTrfase_DXD_sugar-bd_CS"/>
</dbReference>
<keyword evidence="3" id="KW-0732">Signal</keyword>
<dbReference type="SMART" id="SM00028">
    <property type="entry name" value="TPR"/>
    <property type="match status" value="3"/>
</dbReference>
<dbReference type="InterPro" id="IPR019734">
    <property type="entry name" value="TPR_rpt"/>
</dbReference>
<feature type="signal peptide" evidence="3">
    <location>
        <begin position="1"/>
        <end position="20"/>
    </location>
</feature>
<dbReference type="InterPro" id="IPR051706">
    <property type="entry name" value="Glycosyltransferase_domain"/>
</dbReference>
<dbReference type="Gene3D" id="1.25.40.10">
    <property type="entry name" value="Tetratricopeptide repeat domain"/>
    <property type="match status" value="1"/>
</dbReference>
<dbReference type="GO" id="GO:0016020">
    <property type="term" value="C:membrane"/>
    <property type="evidence" value="ECO:0007669"/>
    <property type="project" value="GOC"/>
</dbReference>